<dbReference type="AlphaFoldDB" id="A0A9P7FVR7"/>
<keyword evidence="2" id="KW-1133">Transmembrane helix</keyword>
<evidence type="ECO:0000313" key="4">
    <source>
        <dbReference type="Proteomes" id="UP000717328"/>
    </source>
</evidence>
<feature type="compositionally biased region" description="Basic and acidic residues" evidence="1">
    <location>
        <begin position="70"/>
        <end position="79"/>
    </location>
</feature>
<dbReference type="OrthoDB" id="3265172at2759"/>
<dbReference type="Proteomes" id="UP000717328">
    <property type="component" value="Unassembled WGS sequence"/>
</dbReference>
<dbReference type="EMBL" id="JABCKI010006036">
    <property type="protein sequence ID" value="KAG5635712.1"/>
    <property type="molecule type" value="Genomic_DNA"/>
</dbReference>
<comment type="caution">
    <text evidence="3">The sequence shown here is derived from an EMBL/GenBank/DDBJ whole genome shotgun (WGS) entry which is preliminary data.</text>
</comment>
<feature type="transmembrane region" description="Helical" evidence="2">
    <location>
        <begin position="199"/>
        <end position="219"/>
    </location>
</feature>
<proteinExistence type="predicted"/>
<organism evidence="3 4">
    <name type="scientific">Sphagnurus paluster</name>
    <dbReference type="NCBI Taxonomy" id="117069"/>
    <lineage>
        <taxon>Eukaryota</taxon>
        <taxon>Fungi</taxon>
        <taxon>Dikarya</taxon>
        <taxon>Basidiomycota</taxon>
        <taxon>Agaricomycotina</taxon>
        <taxon>Agaricomycetes</taxon>
        <taxon>Agaricomycetidae</taxon>
        <taxon>Agaricales</taxon>
        <taxon>Tricholomatineae</taxon>
        <taxon>Lyophyllaceae</taxon>
        <taxon>Sphagnurus</taxon>
    </lineage>
</organism>
<feature type="region of interest" description="Disordered" evidence="1">
    <location>
        <begin position="52"/>
        <end position="79"/>
    </location>
</feature>
<evidence type="ECO:0000256" key="1">
    <source>
        <dbReference type="SAM" id="MobiDB-lite"/>
    </source>
</evidence>
<keyword evidence="2" id="KW-0812">Transmembrane</keyword>
<evidence type="ECO:0000256" key="2">
    <source>
        <dbReference type="SAM" id="Phobius"/>
    </source>
</evidence>
<reference evidence="3" key="1">
    <citation type="submission" date="2021-02" db="EMBL/GenBank/DDBJ databases">
        <authorList>
            <person name="Nieuwenhuis M."/>
            <person name="Van De Peppel L.J.J."/>
        </authorList>
    </citation>
    <scope>NUCLEOTIDE SEQUENCE</scope>
    <source>
        <strain evidence="3">D49</strain>
    </source>
</reference>
<protein>
    <submittedName>
        <fullName evidence="3">Uncharacterized protein</fullName>
    </submittedName>
</protein>
<keyword evidence="2" id="KW-0472">Membrane</keyword>
<evidence type="ECO:0000313" key="3">
    <source>
        <dbReference type="EMBL" id="KAG5635712.1"/>
    </source>
</evidence>
<feature type="transmembrane region" description="Helical" evidence="2">
    <location>
        <begin position="144"/>
        <end position="164"/>
    </location>
</feature>
<gene>
    <name evidence="3" type="ORF">H0H81_010337</name>
</gene>
<sequence length="225" mass="24841">MSGNKLKISPVNDKSLLFMSSHPPVSRTLKYAQQAPSLLATVELPAKYVKRPRDGPAHSMHQAHAKSSKRWGEGSHDAHVPAASSPAEQYWSARALSAETLLSAKAIHQKELQDLMRAEDVKRSYELSKLAEQYRERHASLEKLVSLLLGLVAGLVALVIYLSTSHARSSAASRRPQSHFTIPILSPFTSVTEHEASVVGSKTIAMLLLMLTALGYFFIRTRFSR</sequence>
<name>A0A9P7FVR7_9AGAR</name>
<keyword evidence="4" id="KW-1185">Reference proteome</keyword>
<reference evidence="3" key="2">
    <citation type="submission" date="2021-10" db="EMBL/GenBank/DDBJ databases">
        <title>Phylogenomics reveals ancestral predisposition of the termite-cultivated fungus Termitomyces towards a domesticated lifestyle.</title>
        <authorList>
            <person name="Auxier B."/>
            <person name="Grum-Grzhimaylo A."/>
            <person name="Cardenas M.E."/>
            <person name="Lodge J.D."/>
            <person name="Laessoe T."/>
            <person name="Pedersen O."/>
            <person name="Smith M.E."/>
            <person name="Kuyper T.W."/>
            <person name="Franco-Molano E.A."/>
            <person name="Baroni T.J."/>
            <person name="Aanen D.K."/>
        </authorList>
    </citation>
    <scope>NUCLEOTIDE SEQUENCE</scope>
    <source>
        <strain evidence="3">D49</strain>
    </source>
</reference>
<accession>A0A9P7FVR7</accession>